<protein>
    <submittedName>
        <fullName evidence="2">Uncharacterized protein</fullName>
    </submittedName>
</protein>
<keyword evidence="1" id="KW-1133">Transmembrane helix</keyword>
<gene>
    <name evidence="2" type="ORF">METZ01_LOCUS205540</name>
</gene>
<organism evidence="2">
    <name type="scientific">marine metagenome</name>
    <dbReference type="NCBI Taxonomy" id="408172"/>
    <lineage>
        <taxon>unclassified sequences</taxon>
        <taxon>metagenomes</taxon>
        <taxon>ecological metagenomes</taxon>
    </lineage>
</organism>
<keyword evidence="1" id="KW-0472">Membrane</keyword>
<proteinExistence type="predicted"/>
<name>A0A382EPG5_9ZZZZ</name>
<reference evidence="2" key="1">
    <citation type="submission" date="2018-05" db="EMBL/GenBank/DDBJ databases">
        <authorList>
            <person name="Lanie J.A."/>
            <person name="Ng W.-L."/>
            <person name="Kazmierczak K.M."/>
            <person name="Andrzejewski T.M."/>
            <person name="Davidsen T.M."/>
            <person name="Wayne K.J."/>
            <person name="Tettelin H."/>
            <person name="Glass J.I."/>
            <person name="Rusch D."/>
            <person name="Podicherti R."/>
            <person name="Tsui H.-C.T."/>
            <person name="Winkler M.E."/>
        </authorList>
    </citation>
    <scope>NUCLEOTIDE SEQUENCE</scope>
</reference>
<evidence type="ECO:0000256" key="1">
    <source>
        <dbReference type="SAM" id="Phobius"/>
    </source>
</evidence>
<dbReference type="AlphaFoldDB" id="A0A382EPG5"/>
<dbReference type="EMBL" id="UINC01045661">
    <property type="protein sequence ID" value="SVB52686.1"/>
    <property type="molecule type" value="Genomic_DNA"/>
</dbReference>
<keyword evidence="1" id="KW-0812">Transmembrane</keyword>
<feature type="non-terminal residue" evidence="2">
    <location>
        <position position="1"/>
    </location>
</feature>
<feature type="transmembrane region" description="Helical" evidence="1">
    <location>
        <begin position="6"/>
        <end position="26"/>
    </location>
</feature>
<accession>A0A382EPG5</accession>
<sequence length="63" mass="7011">VYLFDLGYLVLVFVLDIVYPEIGWLVEMTIGIDYSKSLTNFTPLSKGFGKRDSIIIGTGGYSD</sequence>
<evidence type="ECO:0000313" key="2">
    <source>
        <dbReference type="EMBL" id="SVB52686.1"/>
    </source>
</evidence>